<evidence type="ECO:0000313" key="3">
    <source>
        <dbReference type="Proteomes" id="UP000307440"/>
    </source>
</evidence>
<feature type="compositionally biased region" description="Basic and acidic residues" evidence="1">
    <location>
        <begin position="82"/>
        <end position="95"/>
    </location>
</feature>
<evidence type="ECO:0000256" key="1">
    <source>
        <dbReference type="SAM" id="MobiDB-lite"/>
    </source>
</evidence>
<dbReference type="Proteomes" id="UP000307440">
    <property type="component" value="Unassembled WGS sequence"/>
</dbReference>
<proteinExistence type="predicted"/>
<dbReference type="AlphaFoldDB" id="A0A5C3L9Y7"/>
<feature type="compositionally biased region" description="Basic and acidic residues" evidence="1">
    <location>
        <begin position="27"/>
        <end position="41"/>
    </location>
</feature>
<evidence type="ECO:0000313" key="2">
    <source>
        <dbReference type="EMBL" id="TFK29485.1"/>
    </source>
</evidence>
<dbReference type="EMBL" id="ML210149">
    <property type="protein sequence ID" value="TFK29485.1"/>
    <property type="molecule type" value="Genomic_DNA"/>
</dbReference>
<feature type="region of interest" description="Disordered" evidence="1">
    <location>
        <begin position="1"/>
        <end position="106"/>
    </location>
</feature>
<feature type="compositionally biased region" description="Polar residues" evidence="1">
    <location>
        <begin position="59"/>
        <end position="70"/>
    </location>
</feature>
<name>A0A5C3L9Y7_COPMA</name>
<dbReference type="OrthoDB" id="3012858at2759"/>
<protein>
    <submittedName>
        <fullName evidence="2">Uncharacterized protein</fullName>
    </submittedName>
</protein>
<gene>
    <name evidence="2" type="ORF">FA15DRAFT_700081</name>
</gene>
<keyword evidence="3" id="KW-1185">Reference proteome</keyword>
<accession>A0A5C3L9Y7</accession>
<organism evidence="2 3">
    <name type="scientific">Coprinopsis marcescibilis</name>
    <name type="common">Agaric fungus</name>
    <name type="synonym">Psathyrella marcescibilis</name>
    <dbReference type="NCBI Taxonomy" id="230819"/>
    <lineage>
        <taxon>Eukaryota</taxon>
        <taxon>Fungi</taxon>
        <taxon>Dikarya</taxon>
        <taxon>Basidiomycota</taxon>
        <taxon>Agaricomycotina</taxon>
        <taxon>Agaricomycetes</taxon>
        <taxon>Agaricomycetidae</taxon>
        <taxon>Agaricales</taxon>
        <taxon>Agaricineae</taxon>
        <taxon>Psathyrellaceae</taxon>
        <taxon>Coprinopsis</taxon>
    </lineage>
</organism>
<reference evidence="2 3" key="1">
    <citation type="journal article" date="2019" name="Nat. Ecol. Evol.">
        <title>Megaphylogeny resolves global patterns of mushroom evolution.</title>
        <authorList>
            <person name="Varga T."/>
            <person name="Krizsan K."/>
            <person name="Foldi C."/>
            <person name="Dima B."/>
            <person name="Sanchez-Garcia M."/>
            <person name="Sanchez-Ramirez S."/>
            <person name="Szollosi G.J."/>
            <person name="Szarkandi J.G."/>
            <person name="Papp V."/>
            <person name="Albert L."/>
            <person name="Andreopoulos W."/>
            <person name="Angelini C."/>
            <person name="Antonin V."/>
            <person name="Barry K.W."/>
            <person name="Bougher N.L."/>
            <person name="Buchanan P."/>
            <person name="Buyck B."/>
            <person name="Bense V."/>
            <person name="Catcheside P."/>
            <person name="Chovatia M."/>
            <person name="Cooper J."/>
            <person name="Damon W."/>
            <person name="Desjardin D."/>
            <person name="Finy P."/>
            <person name="Geml J."/>
            <person name="Haridas S."/>
            <person name="Hughes K."/>
            <person name="Justo A."/>
            <person name="Karasinski D."/>
            <person name="Kautmanova I."/>
            <person name="Kiss B."/>
            <person name="Kocsube S."/>
            <person name="Kotiranta H."/>
            <person name="LaButti K.M."/>
            <person name="Lechner B.E."/>
            <person name="Liimatainen K."/>
            <person name="Lipzen A."/>
            <person name="Lukacs Z."/>
            <person name="Mihaltcheva S."/>
            <person name="Morgado L.N."/>
            <person name="Niskanen T."/>
            <person name="Noordeloos M.E."/>
            <person name="Ohm R.A."/>
            <person name="Ortiz-Santana B."/>
            <person name="Ovrebo C."/>
            <person name="Racz N."/>
            <person name="Riley R."/>
            <person name="Savchenko A."/>
            <person name="Shiryaev A."/>
            <person name="Soop K."/>
            <person name="Spirin V."/>
            <person name="Szebenyi C."/>
            <person name="Tomsovsky M."/>
            <person name="Tulloss R.E."/>
            <person name="Uehling J."/>
            <person name="Grigoriev I.V."/>
            <person name="Vagvolgyi C."/>
            <person name="Papp T."/>
            <person name="Martin F.M."/>
            <person name="Miettinen O."/>
            <person name="Hibbett D.S."/>
            <person name="Nagy L.G."/>
        </authorList>
    </citation>
    <scope>NUCLEOTIDE SEQUENCE [LARGE SCALE GENOMIC DNA]</scope>
    <source>
        <strain evidence="2 3">CBS 121175</strain>
    </source>
</reference>
<sequence length="106" mass="11858">MSERHHQHQQSQSERNQVIPDVLNGEADSRERGSISEDSGRADSNVFHNDEAFERYQMGQGNKSSWQGSKPSVKFNHHARGGAKEKAENPTKESLAEELDFSGASF</sequence>